<keyword evidence="3" id="KW-0067">ATP-binding</keyword>
<feature type="domain" description="GHMP kinase N-terminal" evidence="4">
    <location>
        <begin position="98"/>
        <end position="176"/>
    </location>
</feature>
<keyword evidence="1" id="KW-0547">Nucleotide-binding</keyword>
<organism evidence="6 7">
    <name type="scientific">Desulfatibacillum alkenivorans DSM 16219</name>
    <dbReference type="NCBI Taxonomy" id="1121393"/>
    <lineage>
        <taxon>Bacteria</taxon>
        <taxon>Pseudomonadati</taxon>
        <taxon>Thermodesulfobacteriota</taxon>
        <taxon>Desulfobacteria</taxon>
        <taxon>Desulfobacterales</taxon>
        <taxon>Desulfatibacillaceae</taxon>
        <taxon>Desulfatibacillum</taxon>
    </lineage>
</organism>
<dbReference type="InterPro" id="IPR013750">
    <property type="entry name" value="GHMP_kinase_C_dom"/>
</dbReference>
<evidence type="ECO:0000256" key="2">
    <source>
        <dbReference type="ARBA" id="ARBA00022777"/>
    </source>
</evidence>
<dbReference type="SUPFAM" id="SSF54211">
    <property type="entry name" value="Ribosomal protein S5 domain 2-like"/>
    <property type="match status" value="1"/>
</dbReference>
<dbReference type="GO" id="GO:0005524">
    <property type="term" value="F:ATP binding"/>
    <property type="evidence" value="ECO:0007669"/>
    <property type="project" value="UniProtKB-KW"/>
</dbReference>
<dbReference type="GO" id="GO:0006012">
    <property type="term" value="P:galactose metabolic process"/>
    <property type="evidence" value="ECO:0007669"/>
    <property type="project" value="TreeGrafter"/>
</dbReference>
<gene>
    <name evidence="6" type="ORF">SAMN02745216_05116</name>
</gene>
<keyword evidence="2 6" id="KW-0418">Kinase</keyword>
<dbReference type="InterPro" id="IPR006204">
    <property type="entry name" value="GHMP_kinase_N_dom"/>
</dbReference>
<proteinExistence type="predicted"/>
<keyword evidence="7" id="KW-1185">Reference proteome</keyword>
<protein>
    <submittedName>
        <fullName evidence="6">D-glycero-alpha-D-manno-heptose-7-phosphate kinase</fullName>
    </submittedName>
</protein>
<name>A0A1M7A8S5_9BACT</name>
<dbReference type="InterPro" id="IPR020568">
    <property type="entry name" value="Ribosomal_Su5_D2-typ_SF"/>
</dbReference>
<evidence type="ECO:0000313" key="6">
    <source>
        <dbReference type="EMBL" id="SHL39123.1"/>
    </source>
</evidence>
<dbReference type="PANTHER" id="PTHR10457">
    <property type="entry name" value="MEVALONATE KINASE/GALACTOKINASE"/>
    <property type="match status" value="1"/>
</dbReference>
<dbReference type="RefSeq" id="WP_073479081.1">
    <property type="nucleotide sequence ID" value="NZ_FQZU01000065.1"/>
</dbReference>
<feature type="domain" description="GHMP kinase C-terminal" evidence="5">
    <location>
        <begin position="251"/>
        <end position="326"/>
    </location>
</feature>
<dbReference type="GO" id="GO:0005829">
    <property type="term" value="C:cytosol"/>
    <property type="evidence" value="ECO:0007669"/>
    <property type="project" value="TreeGrafter"/>
</dbReference>
<dbReference type="Gene3D" id="3.30.230.120">
    <property type="match status" value="1"/>
</dbReference>
<evidence type="ECO:0000256" key="1">
    <source>
        <dbReference type="ARBA" id="ARBA00022741"/>
    </source>
</evidence>
<sequence length="353" mass="38205">MSNRLKELLQDCSVEASAPCRIDMGGTLDIPVFYYALHHLSPCTFNAALALRTRVTLCANDSDMVKVSSRGFESAEFQLDSAPFDHPLGIIFAIAVYYRAHGIHITVESDSPPKSALGGSSAAALAVIAAFDRAYQELGERALPVRRSVALAHDIESAVLGIPCGLQDQLAAAYGGVNAWYWTVSPDGPRFEKQSLMGKKEAREFEKRILIAYCGIPHVSADVNTTWMKQFVSGSTRDKWVQIAGLTADFVDAVDKKDFPRAIKAMNKEVDLRLEMTPGVLNPIMHRLVQAAKENAAGARFTGAGAGGCVWALGEEDKMEAIKELWSKILAGEEGAHLLDAGVDPDGVLVSQR</sequence>
<dbReference type="STRING" id="1121393.SAMN02745216_05116"/>
<evidence type="ECO:0000259" key="5">
    <source>
        <dbReference type="Pfam" id="PF08544"/>
    </source>
</evidence>
<dbReference type="InterPro" id="IPR036554">
    <property type="entry name" value="GHMP_kinase_C_sf"/>
</dbReference>
<reference evidence="7" key="1">
    <citation type="submission" date="2016-11" db="EMBL/GenBank/DDBJ databases">
        <authorList>
            <person name="Varghese N."/>
            <person name="Submissions S."/>
        </authorList>
    </citation>
    <scope>NUCLEOTIDE SEQUENCE [LARGE SCALE GENOMIC DNA]</scope>
    <source>
        <strain evidence="7">DSM 16219</strain>
    </source>
</reference>
<dbReference type="SUPFAM" id="SSF55060">
    <property type="entry name" value="GHMP Kinase, C-terminal domain"/>
    <property type="match status" value="1"/>
</dbReference>
<dbReference type="GO" id="GO:0004335">
    <property type="term" value="F:galactokinase activity"/>
    <property type="evidence" value="ECO:0007669"/>
    <property type="project" value="TreeGrafter"/>
</dbReference>
<dbReference type="Pfam" id="PF00288">
    <property type="entry name" value="GHMP_kinases_N"/>
    <property type="match status" value="1"/>
</dbReference>
<dbReference type="PANTHER" id="PTHR10457:SF9">
    <property type="entry name" value="D-GLYCERO-ALPHA-D-MANNO-HEPTOSE 7-PHOSPHATE KINASE"/>
    <property type="match status" value="1"/>
</dbReference>
<dbReference type="Proteomes" id="UP000183994">
    <property type="component" value="Unassembled WGS sequence"/>
</dbReference>
<dbReference type="AlphaFoldDB" id="A0A1M7A8S5"/>
<evidence type="ECO:0000259" key="4">
    <source>
        <dbReference type="Pfam" id="PF00288"/>
    </source>
</evidence>
<evidence type="ECO:0000256" key="3">
    <source>
        <dbReference type="ARBA" id="ARBA00022840"/>
    </source>
</evidence>
<keyword evidence="2 6" id="KW-0808">Transferase</keyword>
<evidence type="ECO:0000313" key="7">
    <source>
        <dbReference type="Proteomes" id="UP000183994"/>
    </source>
</evidence>
<dbReference type="Pfam" id="PF08544">
    <property type="entry name" value="GHMP_kinases_C"/>
    <property type="match status" value="1"/>
</dbReference>
<dbReference type="PRINTS" id="PR00959">
    <property type="entry name" value="MEVGALKINASE"/>
</dbReference>
<accession>A0A1M7A8S5</accession>
<dbReference type="EMBL" id="FQZU01000065">
    <property type="protein sequence ID" value="SHL39123.1"/>
    <property type="molecule type" value="Genomic_DNA"/>
</dbReference>
<dbReference type="OrthoDB" id="183397at2"/>